<reference evidence="1" key="1">
    <citation type="journal article" date="2013" name="Genetics">
        <title>The draft genome and transcriptome of Panagrellus redivivus are shaped by the harsh demands of a free-living lifestyle.</title>
        <authorList>
            <person name="Srinivasan J."/>
            <person name="Dillman A.R."/>
            <person name="Macchietto M.G."/>
            <person name="Heikkinen L."/>
            <person name="Lakso M."/>
            <person name="Fracchia K.M."/>
            <person name="Antoshechkin I."/>
            <person name="Mortazavi A."/>
            <person name="Wong G."/>
            <person name="Sternberg P.W."/>
        </authorList>
    </citation>
    <scope>NUCLEOTIDE SEQUENCE [LARGE SCALE GENOMIC DNA]</scope>
    <source>
        <strain evidence="1">MT8872</strain>
    </source>
</reference>
<protein>
    <submittedName>
        <fullName evidence="2">Uncharacterized protein</fullName>
    </submittedName>
</protein>
<organism evidence="1 2">
    <name type="scientific">Panagrellus redivivus</name>
    <name type="common">Microworm</name>
    <dbReference type="NCBI Taxonomy" id="6233"/>
    <lineage>
        <taxon>Eukaryota</taxon>
        <taxon>Metazoa</taxon>
        <taxon>Ecdysozoa</taxon>
        <taxon>Nematoda</taxon>
        <taxon>Chromadorea</taxon>
        <taxon>Rhabditida</taxon>
        <taxon>Tylenchina</taxon>
        <taxon>Panagrolaimomorpha</taxon>
        <taxon>Panagrolaimoidea</taxon>
        <taxon>Panagrolaimidae</taxon>
        <taxon>Panagrellus</taxon>
    </lineage>
</organism>
<evidence type="ECO:0000313" key="1">
    <source>
        <dbReference type="Proteomes" id="UP000492821"/>
    </source>
</evidence>
<dbReference type="AlphaFoldDB" id="A0A7E4WC23"/>
<evidence type="ECO:0000313" key="2">
    <source>
        <dbReference type="WBParaSite" id="Pan_g9439.t1"/>
    </source>
</evidence>
<reference evidence="2" key="2">
    <citation type="submission" date="2020-10" db="UniProtKB">
        <authorList>
            <consortium name="WormBaseParasite"/>
        </authorList>
    </citation>
    <scope>IDENTIFICATION</scope>
</reference>
<sequence>MPFCNDLHQHVSRSGPFSKRDVVAEWLWRWTANPLGFSRVSQCVIDPVVEAPPAGGWTYRIGAKKDHITEPLAICPTGCCRQPADWLQVQLTSRSDSCKGALFVYPFFGWRETSTSFITYHYVGSSSWNFQPAFPALFFVDCCARQPRTRAPKTLGVPNKPLPAASNRVFPTMSFRNHSLLLSSQQPVEEKKPNCLHRPL</sequence>
<keyword evidence="1" id="KW-1185">Reference proteome</keyword>
<dbReference type="WBParaSite" id="Pan_g9439.t1">
    <property type="protein sequence ID" value="Pan_g9439.t1"/>
    <property type="gene ID" value="Pan_g9439"/>
</dbReference>
<proteinExistence type="predicted"/>
<accession>A0A7E4WC23</accession>
<name>A0A7E4WC23_PANRE</name>
<dbReference type="Proteomes" id="UP000492821">
    <property type="component" value="Unassembled WGS sequence"/>
</dbReference>